<feature type="transmembrane region" description="Helical" evidence="7">
    <location>
        <begin position="504"/>
        <end position="521"/>
    </location>
</feature>
<dbReference type="PANTHER" id="PTHR32234">
    <property type="entry name" value="THIOL:DISULFIDE INTERCHANGE PROTEIN DSBD"/>
    <property type="match status" value="1"/>
</dbReference>
<evidence type="ECO:0000256" key="6">
    <source>
        <dbReference type="ARBA" id="ARBA00023284"/>
    </source>
</evidence>
<name>A0A1I3MI67_9RHOB</name>
<keyword evidence="4 7" id="KW-1133">Transmembrane helix</keyword>
<feature type="transmembrane region" description="Helical" evidence="7">
    <location>
        <begin position="439"/>
        <end position="467"/>
    </location>
</feature>
<dbReference type="GO" id="GO:0045454">
    <property type="term" value="P:cell redox homeostasis"/>
    <property type="evidence" value="ECO:0007669"/>
    <property type="project" value="TreeGrafter"/>
</dbReference>
<feature type="transmembrane region" description="Helical" evidence="7">
    <location>
        <begin position="479"/>
        <end position="498"/>
    </location>
</feature>
<feature type="domain" description="Thiol:disulfide interchange protein DsbD N-terminal" evidence="10">
    <location>
        <begin position="46"/>
        <end position="146"/>
    </location>
</feature>
<dbReference type="AlphaFoldDB" id="A0A1I3MI67"/>
<proteinExistence type="predicted"/>
<keyword evidence="8" id="KW-0732">Signal</keyword>
<feature type="transmembrane region" description="Helical" evidence="7">
    <location>
        <begin position="277"/>
        <end position="301"/>
    </location>
</feature>
<evidence type="ECO:0000259" key="10">
    <source>
        <dbReference type="Pfam" id="PF11412"/>
    </source>
</evidence>
<dbReference type="PROSITE" id="PS00194">
    <property type="entry name" value="THIOREDOXIN_1"/>
    <property type="match status" value="1"/>
</dbReference>
<sequence length="667" mass="69000">MFARLVALFSILAAPLWAAESPVSAGAVSRGQIISVEDGVGPGGRTVSAGLAIALDDGWKTYWRSPGEVGLPPELSWDGSENIASVTLSYPAPTRFEAFEIQNFGYGQEVLFPLTVMLTEAGKPARLSLDANILVCADVCIPETLSMTLDLPRGGGIDMAAADRLSTWIAQVPKTGEEAGITLEQVHLDDAALTFLARSEVSFGGVDVFPEHGDYAAFGLPEIVLADGGQTLWARLPVLSPGDGALDLTLVDGDRAATLRADPGAAPPARPTTGTGLWGILLVAMLGGLILNVMPCVLPVLSIKLTSALAMADQSRARVRAGFLASVAGVLAFFAVLSGLVIALRAAGVAVGWGIQFQNPVFLALMIGLIVLFAANMLGFFAVGIGSGAMTGMARTESRGGLGGDFATGAFAAVMATPCSAPFIGTAVTYALTHGPTEVLAVFLAMGLGLSAPYLAVAVWPGLIRLLPRPGRWMKTVQAGLACLLLLTAVWLVSVLAASAGWPLALAVSGLAAAMFAALALRRWPVLVGSVGLAAVLAVAMVVPTAPVAVASVATGWDVWSEDRVRDEVAAGQVVFVDVTADWCLTCKANKRLVLDQGAVAEALSQVTALQADWTRPSDTITEYLRANGRFGIPFNQVFGPGAPDGIVLPELLTEAVVLEALARAAD</sequence>
<feature type="signal peptide" evidence="8">
    <location>
        <begin position="1"/>
        <end position="18"/>
    </location>
</feature>
<dbReference type="SUPFAM" id="SSF52833">
    <property type="entry name" value="Thioredoxin-like"/>
    <property type="match status" value="1"/>
</dbReference>
<feature type="transmembrane region" description="Helical" evidence="7">
    <location>
        <begin position="406"/>
        <end position="433"/>
    </location>
</feature>
<gene>
    <name evidence="11" type="ORF">SAMN04488095_1859</name>
</gene>
<evidence type="ECO:0000259" key="9">
    <source>
        <dbReference type="Pfam" id="PF02683"/>
    </source>
</evidence>
<evidence type="ECO:0000256" key="4">
    <source>
        <dbReference type="ARBA" id="ARBA00022989"/>
    </source>
</evidence>
<keyword evidence="12" id="KW-1185">Reference proteome</keyword>
<feature type="domain" description="Cytochrome C biogenesis protein transmembrane" evidence="9">
    <location>
        <begin position="278"/>
        <end position="494"/>
    </location>
</feature>
<dbReference type="OrthoDB" id="9811036at2"/>
<feature type="transmembrane region" description="Helical" evidence="7">
    <location>
        <begin position="322"/>
        <end position="355"/>
    </location>
</feature>
<dbReference type="Pfam" id="PF13899">
    <property type="entry name" value="Thioredoxin_7"/>
    <property type="match status" value="1"/>
</dbReference>
<accession>A0A1I3MI67</accession>
<dbReference type="InterPro" id="IPR028250">
    <property type="entry name" value="DsbDN"/>
</dbReference>
<evidence type="ECO:0000256" key="2">
    <source>
        <dbReference type="ARBA" id="ARBA00022692"/>
    </source>
</evidence>
<keyword evidence="2 7" id="KW-0812">Transmembrane</keyword>
<dbReference type="InterPro" id="IPR003834">
    <property type="entry name" value="Cyt_c_assmbl_TM_dom"/>
</dbReference>
<evidence type="ECO:0000256" key="8">
    <source>
        <dbReference type="SAM" id="SignalP"/>
    </source>
</evidence>
<dbReference type="InterPro" id="IPR036249">
    <property type="entry name" value="Thioredoxin-like_sf"/>
</dbReference>
<evidence type="ECO:0000313" key="11">
    <source>
        <dbReference type="EMBL" id="SFI96689.1"/>
    </source>
</evidence>
<feature type="transmembrane region" description="Helical" evidence="7">
    <location>
        <begin position="361"/>
        <end position="385"/>
    </location>
</feature>
<protein>
    <submittedName>
        <fullName evidence="11">Suppressor for copper-sensitivity B</fullName>
    </submittedName>
</protein>
<dbReference type="EMBL" id="FORA01000002">
    <property type="protein sequence ID" value="SFI96689.1"/>
    <property type="molecule type" value="Genomic_DNA"/>
</dbReference>
<dbReference type="Pfam" id="PF02683">
    <property type="entry name" value="DsbD_TM"/>
    <property type="match status" value="1"/>
</dbReference>
<evidence type="ECO:0000256" key="3">
    <source>
        <dbReference type="ARBA" id="ARBA00022748"/>
    </source>
</evidence>
<feature type="transmembrane region" description="Helical" evidence="7">
    <location>
        <begin position="533"/>
        <end position="557"/>
    </location>
</feature>
<keyword evidence="3" id="KW-0201">Cytochrome c-type biogenesis</keyword>
<organism evidence="11 12">
    <name type="scientific">Jannaschia pohangensis</name>
    <dbReference type="NCBI Taxonomy" id="390807"/>
    <lineage>
        <taxon>Bacteria</taxon>
        <taxon>Pseudomonadati</taxon>
        <taxon>Pseudomonadota</taxon>
        <taxon>Alphaproteobacteria</taxon>
        <taxon>Rhodobacterales</taxon>
        <taxon>Roseobacteraceae</taxon>
        <taxon>Jannaschia</taxon>
    </lineage>
</organism>
<dbReference type="PANTHER" id="PTHR32234:SF3">
    <property type="entry name" value="SUPPRESSION OF COPPER SENSITIVITY PROTEIN"/>
    <property type="match status" value="1"/>
</dbReference>
<dbReference type="CDD" id="cd02953">
    <property type="entry name" value="DsbDgamma"/>
    <property type="match status" value="1"/>
</dbReference>
<reference evidence="11 12" key="1">
    <citation type="submission" date="2016-10" db="EMBL/GenBank/DDBJ databases">
        <authorList>
            <person name="de Groot N.N."/>
        </authorList>
    </citation>
    <scope>NUCLEOTIDE SEQUENCE [LARGE SCALE GENOMIC DNA]</scope>
    <source>
        <strain evidence="11 12">DSM 19073</strain>
    </source>
</reference>
<feature type="chain" id="PRO_5011693253" evidence="8">
    <location>
        <begin position="19"/>
        <end position="667"/>
    </location>
</feature>
<dbReference type="Pfam" id="PF11412">
    <property type="entry name" value="DsbD_N"/>
    <property type="match status" value="1"/>
</dbReference>
<keyword evidence="6" id="KW-0676">Redox-active center</keyword>
<dbReference type="InterPro" id="IPR035671">
    <property type="entry name" value="DsbD_gamma"/>
</dbReference>
<evidence type="ECO:0000313" key="12">
    <source>
        <dbReference type="Proteomes" id="UP000199110"/>
    </source>
</evidence>
<dbReference type="Gene3D" id="3.40.30.10">
    <property type="entry name" value="Glutaredoxin"/>
    <property type="match status" value="1"/>
</dbReference>
<dbReference type="STRING" id="390807.SAMN04488095_1859"/>
<evidence type="ECO:0000256" key="5">
    <source>
        <dbReference type="ARBA" id="ARBA00023136"/>
    </source>
</evidence>
<dbReference type="InterPro" id="IPR017937">
    <property type="entry name" value="Thioredoxin_CS"/>
</dbReference>
<dbReference type="Proteomes" id="UP000199110">
    <property type="component" value="Unassembled WGS sequence"/>
</dbReference>
<evidence type="ECO:0000256" key="7">
    <source>
        <dbReference type="SAM" id="Phobius"/>
    </source>
</evidence>
<dbReference type="GO" id="GO:0015035">
    <property type="term" value="F:protein-disulfide reductase activity"/>
    <property type="evidence" value="ECO:0007669"/>
    <property type="project" value="TreeGrafter"/>
</dbReference>
<evidence type="ECO:0000256" key="1">
    <source>
        <dbReference type="ARBA" id="ARBA00004141"/>
    </source>
</evidence>
<dbReference type="GO" id="GO:0016020">
    <property type="term" value="C:membrane"/>
    <property type="evidence" value="ECO:0007669"/>
    <property type="project" value="UniProtKB-SubCell"/>
</dbReference>
<dbReference type="RefSeq" id="WP_092779532.1">
    <property type="nucleotide sequence ID" value="NZ_FORA01000002.1"/>
</dbReference>
<comment type="subcellular location">
    <subcellularLocation>
        <location evidence="1">Membrane</location>
        <topology evidence="1">Multi-pass membrane protein</topology>
    </subcellularLocation>
</comment>
<keyword evidence="5 7" id="KW-0472">Membrane</keyword>
<dbReference type="GO" id="GO:0017004">
    <property type="term" value="P:cytochrome complex assembly"/>
    <property type="evidence" value="ECO:0007669"/>
    <property type="project" value="UniProtKB-KW"/>
</dbReference>